<reference evidence="9" key="1">
    <citation type="submission" date="2025-08" db="UniProtKB">
        <authorList>
            <consortium name="RefSeq"/>
        </authorList>
    </citation>
    <scope>IDENTIFICATION</scope>
    <source>
        <tissue evidence="9">Spleen</tissue>
    </source>
</reference>
<proteinExistence type="predicted"/>
<dbReference type="GO" id="GO:0005886">
    <property type="term" value="C:plasma membrane"/>
    <property type="evidence" value="ECO:0007669"/>
    <property type="project" value="TreeGrafter"/>
</dbReference>
<accession>A0A6P5LW81</accession>
<gene>
    <name evidence="9" type="primary">TLCD2</name>
</gene>
<dbReference type="SMART" id="SM00724">
    <property type="entry name" value="TLC"/>
    <property type="match status" value="1"/>
</dbReference>
<dbReference type="AlphaFoldDB" id="A0A6P5LW81"/>
<evidence type="ECO:0000256" key="1">
    <source>
        <dbReference type="ARBA" id="ARBA00004141"/>
    </source>
</evidence>
<keyword evidence="8" id="KW-1185">Reference proteome</keyword>
<feature type="transmembrane region" description="Helical" evidence="6">
    <location>
        <begin position="38"/>
        <end position="62"/>
    </location>
</feature>
<feature type="transmembrane region" description="Helical" evidence="6">
    <location>
        <begin position="161"/>
        <end position="180"/>
    </location>
</feature>
<dbReference type="GO" id="GO:0007009">
    <property type="term" value="P:plasma membrane organization"/>
    <property type="evidence" value="ECO:0007669"/>
    <property type="project" value="TreeGrafter"/>
</dbReference>
<feature type="domain" description="TLC" evidence="7">
    <location>
        <begin position="35"/>
        <end position="217"/>
    </location>
</feature>
<organism evidence="8 9">
    <name type="scientific">Phascolarctos cinereus</name>
    <name type="common">Koala</name>
    <dbReference type="NCBI Taxonomy" id="38626"/>
    <lineage>
        <taxon>Eukaryota</taxon>
        <taxon>Metazoa</taxon>
        <taxon>Chordata</taxon>
        <taxon>Craniata</taxon>
        <taxon>Vertebrata</taxon>
        <taxon>Euteleostomi</taxon>
        <taxon>Mammalia</taxon>
        <taxon>Metatheria</taxon>
        <taxon>Diprotodontia</taxon>
        <taxon>Phascolarctidae</taxon>
        <taxon>Phascolarctos</taxon>
    </lineage>
</organism>
<evidence type="ECO:0000256" key="4">
    <source>
        <dbReference type="ARBA" id="ARBA00023136"/>
    </source>
</evidence>
<dbReference type="GO" id="GO:0071709">
    <property type="term" value="P:membrane assembly"/>
    <property type="evidence" value="ECO:0007669"/>
    <property type="project" value="TreeGrafter"/>
</dbReference>
<evidence type="ECO:0000313" key="8">
    <source>
        <dbReference type="Proteomes" id="UP000515140"/>
    </source>
</evidence>
<dbReference type="Proteomes" id="UP000515140">
    <property type="component" value="Unplaced"/>
</dbReference>
<evidence type="ECO:0000313" key="9">
    <source>
        <dbReference type="RefSeq" id="XP_020862762.1"/>
    </source>
</evidence>
<evidence type="ECO:0000256" key="3">
    <source>
        <dbReference type="ARBA" id="ARBA00022989"/>
    </source>
</evidence>
<dbReference type="FunCoup" id="A0A6P5LW81">
    <property type="interactions" value="395"/>
</dbReference>
<keyword evidence="4 5" id="KW-0472">Membrane</keyword>
<dbReference type="GeneID" id="110222205"/>
<keyword evidence="2 5" id="KW-0812">Transmembrane</keyword>
<protein>
    <submittedName>
        <fullName evidence="9">TLC domain-containing protein 2 isoform X1</fullName>
    </submittedName>
</protein>
<dbReference type="KEGG" id="pcw:110222205"/>
<feature type="transmembrane region" description="Helical" evidence="6">
    <location>
        <begin position="201"/>
        <end position="224"/>
    </location>
</feature>
<evidence type="ECO:0000256" key="6">
    <source>
        <dbReference type="SAM" id="Phobius"/>
    </source>
</evidence>
<evidence type="ECO:0000256" key="5">
    <source>
        <dbReference type="PROSITE-ProRule" id="PRU00205"/>
    </source>
</evidence>
<dbReference type="PANTHER" id="PTHR13439:SF2">
    <property type="entry name" value="TLC DOMAIN-CONTAINING PROTEIN 2"/>
    <property type="match status" value="1"/>
</dbReference>
<dbReference type="InterPro" id="IPR050846">
    <property type="entry name" value="TLCD"/>
</dbReference>
<dbReference type="GO" id="GO:0097035">
    <property type="term" value="P:regulation of membrane lipid distribution"/>
    <property type="evidence" value="ECO:0007669"/>
    <property type="project" value="TreeGrafter"/>
</dbReference>
<dbReference type="RefSeq" id="XP_020862762.1">
    <property type="nucleotide sequence ID" value="XM_021007103.1"/>
</dbReference>
<dbReference type="GO" id="GO:0055091">
    <property type="term" value="P:phospholipid homeostasis"/>
    <property type="evidence" value="ECO:0007669"/>
    <property type="project" value="TreeGrafter"/>
</dbReference>
<name>A0A6P5LW81_PHACI</name>
<dbReference type="Pfam" id="PF03798">
    <property type="entry name" value="TRAM_LAG1_CLN8"/>
    <property type="match status" value="1"/>
</dbReference>
<evidence type="ECO:0000256" key="2">
    <source>
        <dbReference type="ARBA" id="ARBA00022692"/>
    </source>
</evidence>
<dbReference type="PROSITE" id="PS50922">
    <property type="entry name" value="TLC"/>
    <property type="match status" value="1"/>
</dbReference>
<dbReference type="InterPro" id="IPR006634">
    <property type="entry name" value="TLC-dom"/>
</dbReference>
<dbReference type="CTD" id="727910"/>
<sequence>MAPAGLVVVAASFAAFRGLHQGLKLLPTPRLADTQDRWTWRNICASLVHSLLAGAGALLWMYQHSHLISDFTHSCPPRTDSLVSLSIGYFLADGVDILWNQTFGRSWHLLCHHAMAVSCLGVAVLPGRCLSVSVVPLLLEVNSACLHIRTLLLLSCQTSTLVFRLACWATLATLLVFRLLPLGWMSLQLLQQHHHFPLTFSVLWGVGLFTITIMSIVLVIDLLVEWPVDPGPTLLLQKEEGQKQLGMWE</sequence>
<keyword evidence="3 6" id="KW-1133">Transmembrane helix</keyword>
<dbReference type="PANTHER" id="PTHR13439">
    <property type="entry name" value="CT120 PROTEIN"/>
    <property type="match status" value="1"/>
</dbReference>
<evidence type="ECO:0000259" key="7">
    <source>
        <dbReference type="PROSITE" id="PS50922"/>
    </source>
</evidence>
<comment type="subcellular location">
    <subcellularLocation>
        <location evidence="1">Membrane</location>
        <topology evidence="1">Multi-pass membrane protein</topology>
    </subcellularLocation>
</comment>
<dbReference type="InParanoid" id="A0A6P5LW81"/>